<feature type="region of interest" description="Disordered" evidence="1">
    <location>
        <begin position="217"/>
        <end position="274"/>
    </location>
</feature>
<comment type="caution">
    <text evidence="2">The sequence shown here is derived from an EMBL/GenBank/DDBJ whole genome shotgun (WGS) entry which is preliminary data.</text>
</comment>
<feature type="region of interest" description="Disordered" evidence="1">
    <location>
        <begin position="69"/>
        <end position="94"/>
    </location>
</feature>
<feature type="region of interest" description="Disordered" evidence="1">
    <location>
        <begin position="401"/>
        <end position="421"/>
    </location>
</feature>
<feature type="compositionally biased region" description="Low complexity" evidence="1">
    <location>
        <begin position="170"/>
        <end position="184"/>
    </location>
</feature>
<proteinExistence type="predicted"/>
<evidence type="ECO:0000313" key="2">
    <source>
        <dbReference type="EMBL" id="POS74058.1"/>
    </source>
</evidence>
<keyword evidence="3" id="KW-1185">Reference proteome</keyword>
<feature type="region of interest" description="Disordered" evidence="1">
    <location>
        <begin position="307"/>
        <end position="347"/>
    </location>
</feature>
<feature type="region of interest" description="Disordered" evidence="1">
    <location>
        <begin position="127"/>
        <end position="193"/>
    </location>
</feature>
<sequence>MYVPLRVDPRFWFKPRADLDSRLRPSPSVQAMKIVRGLTKKHLRFIAEHEQKLMQRMNPEDVYHVYTQLGLKPPGTGGDTGSESSDDNSETGRRGDVLPITVVCLRSHHHPSPTIRAEALETWKAMREESNSNQRRQAAPATSSSWEVQNDSSFSDAGSCTTEEIPFDDSFNSFTSASESSWGSDCDDGSIDDSAQWAFQGEDNWHNDADGENCSELFSEPPESDRWLTQVPTPPPSDTYRSPCSPVPSQSQPAPSTSDVDPIDSIESSVSGDPVLSASEELSQVLNEKKILGAFLDGIVKRIKDSRISKSEREAEKQAEDKEHRASRPERPKPRGEETQERGDPRRALRFCRSGVLSPEQAEHHILEKTRKAHFESHFQMTHQYEDKLGMVYAEPVATQGVPPENKYEWTTTQRKRRIRF</sequence>
<reference evidence="2" key="1">
    <citation type="submission" date="2017-09" db="EMBL/GenBank/DDBJ databases">
        <title>Polyketide synthases of a Diaporthe helianthi virulent isolate.</title>
        <authorList>
            <person name="Baroncelli R."/>
        </authorList>
    </citation>
    <scope>NUCLEOTIDE SEQUENCE [LARGE SCALE GENOMIC DNA]</scope>
    <source>
        <strain evidence="2">7/96</strain>
    </source>
</reference>
<organism evidence="2 3">
    <name type="scientific">Diaporthe helianthi</name>
    <dbReference type="NCBI Taxonomy" id="158607"/>
    <lineage>
        <taxon>Eukaryota</taxon>
        <taxon>Fungi</taxon>
        <taxon>Dikarya</taxon>
        <taxon>Ascomycota</taxon>
        <taxon>Pezizomycotina</taxon>
        <taxon>Sordariomycetes</taxon>
        <taxon>Sordariomycetidae</taxon>
        <taxon>Diaporthales</taxon>
        <taxon>Diaporthaceae</taxon>
        <taxon>Diaporthe</taxon>
    </lineage>
</organism>
<dbReference type="EMBL" id="MAVT02000689">
    <property type="protein sequence ID" value="POS74058.1"/>
    <property type="molecule type" value="Genomic_DNA"/>
</dbReference>
<gene>
    <name evidence="2" type="ORF">DHEL01_v207546</name>
</gene>
<evidence type="ECO:0000256" key="1">
    <source>
        <dbReference type="SAM" id="MobiDB-lite"/>
    </source>
</evidence>
<feature type="compositionally biased region" description="Polar residues" evidence="1">
    <location>
        <begin position="131"/>
        <end position="162"/>
    </location>
</feature>
<accession>A0A2P5HUX0</accession>
<protein>
    <submittedName>
        <fullName evidence="2">Uncharacterized protein</fullName>
    </submittedName>
</protein>
<dbReference type="OrthoDB" id="5229770at2759"/>
<dbReference type="Proteomes" id="UP000094444">
    <property type="component" value="Unassembled WGS sequence"/>
</dbReference>
<dbReference type="InParanoid" id="A0A2P5HUX0"/>
<feature type="compositionally biased region" description="Low complexity" evidence="1">
    <location>
        <begin position="242"/>
        <end position="258"/>
    </location>
</feature>
<name>A0A2P5HUX0_DIAHE</name>
<dbReference type="AlphaFoldDB" id="A0A2P5HUX0"/>
<evidence type="ECO:0000313" key="3">
    <source>
        <dbReference type="Proteomes" id="UP000094444"/>
    </source>
</evidence>